<dbReference type="HOGENOM" id="CLU_3290310_0_0_6"/>
<keyword evidence="2" id="KW-1185">Reference proteome</keyword>
<evidence type="ECO:0000313" key="1">
    <source>
        <dbReference type="EMBL" id="AEP31430.1"/>
    </source>
</evidence>
<dbReference type="AlphaFoldDB" id="G4QN12"/>
<reference evidence="1 2" key="1">
    <citation type="journal article" date="2011" name="J. Bacteriol.">
        <title>Complete genome sequence of seawater bacterium Glaciecola nitratireducens FR1064T.</title>
        <authorList>
            <person name="Bian F."/>
            <person name="Qin Q.L."/>
            <person name="Xie B.B."/>
            <person name="Shu Y.L."/>
            <person name="Zhang X.Y."/>
            <person name="Yu Y."/>
            <person name="Chen B."/>
            <person name="Chen X.L."/>
            <person name="Zhou B.C."/>
            <person name="Zhang Y.Z."/>
        </authorList>
    </citation>
    <scope>NUCLEOTIDE SEQUENCE [LARGE SCALE GENOMIC DNA]</scope>
    <source>
        <strain evidence="2">JCM 12485 / KCTC 12276 / FR1064</strain>
    </source>
</reference>
<accession>G4QN12</accession>
<sequence>MLSDIANSFLIWRIVYLTENGLSVDFAHYLDYATEQLTGC</sequence>
<dbReference type="KEGG" id="gni:GNIT_3336"/>
<organism evidence="1 2">
    <name type="scientific">Glaciecola nitratireducens (strain JCM 12485 / KCTC 12276 / FR1064)</name>
    <dbReference type="NCBI Taxonomy" id="1085623"/>
    <lineage>
        <taxon>Bacteria</taxon>
        <taxon>Pseudomonadati</taxon>
        <taxon>Pseudomonadota</taxon>
        <taxon>Gammaproteobacteria</taxon>
        <taxon>Alteromonadales</taxon>
        <taxon>Alteromonadaceae</taxon>
        <taxon>Brumicola</taxon>
    </lineage>
</organism>
<dbReference type="Proteomes" id="UP000009282">
    <property type="component" value="Chromosome"/>
</dbReference>
<dbReference type="EMBL" id="CP003060">
    <property type="protein sequence ID" value="AEP31430.1"/>
    <property type="molecule type" value="Genomic_DNA"/>
</dbReference>
<gene>
    <name evidence="1" type="ordered locus">GNIT_3336</name>
</gene>
<evidence type="ECO:0000313" key="2">
    <source>
        <dbReference type="Proteomes" id="UP000009282"/>
    </source>
</evidence>
<protein>
    <submittedName>
        <fullName evidence="1">Uncharacterized protein</fullName>
    </submittedName>
</protein>
<name>G4QN12_GLANF</name>
<proteinExistence type="predicted"/>